<organism evidence="2 3">
    <name type="scientific">Pseudomonas frederiksbergensis</name>
    <dbReference type="NCBI Taxonomy" id="104087"/>
    <lineage>
        <taxon>Bacteria</taxon>
        <taxon>Pseudomonadati</taxon>
        <taxon>Pseudomonadota</taxon>
        <taxon>Gammaproteobacteria</taxon>
        <taxon>Pseudomonadales</taxon>
        <taxon>Pseudomonadaceae</taxon>
        <taxon>Pseudomonas</taxon>
    </lineage>
</organism>
<keyword evidence="2" id="KW-0540">Nuclease</keyword>
<evidence type="ECO:0000313" key="2">
    <source>
        <dbReference type="EMBL" id="RON41216.1"/>
    </source>
</evidence>
<evidence type="ECO:0000259" key="1">
    <source>
        <dbReference type="Pfam" id="PF09019"/>
    </source>
</evidence>
<comment type="caution">
    <text evidence="2">The sequence shown here is derived from an EMBL/GenBank/DDBJ whole genome shotgun (WGS) entry which is preliminary data.</text>
</comment>
<dbReference type="EMBL" id="MOBQ01000034">
    <property type="protein sequence ID" value="RON41216.1"/>
    <property type="molecule type" value="Genomic_DNA"/>
</dbReference>
<dbReference type="InterPro" id="IPR011335">
    <property type="entry name" value="Restrct_endonuc-II-like"/>
</dbReference>
<dbReference type="OrthoDB" id="9797574at2"/>
<dbReference type="Pfam" id="PF09019">
    <property type="entry name" value="EcoRII-C"/>
    <property type="match status" value="1"/>
</dbReference>
<dbReference type="SUPFAM" id="SSF52980">
    <property type="entry name" value="Restriction endonuclease-like"/>
    <property type="match status" value="1"/>
</dbReference>
<proteinExistence type="predicted"/>
<accession>A0A423JU32</accession>
<feature type="domain" description="Restriction endonuclease type II EcoRII C-terminal" evidence="1">
    <location>
        <begin position="237"/>
        <end position="408"/>
    </location>
</feature>
<gene>
    <name evidence="2" type="ORF">BK666_25150</name>
</gene>
<name>A0A423JU32_9PSED</name>
<keyword evidence="2" id="KW-0255">Endonuclease</keyword>
<dbReference type="GO" id="GO:0003677">
    <property type="term" value="F:DNA binding"/>
    <property type="evidence" value="ECO:0007669"/>
    <property type="project" value="InterPro"/>
</dbReference>
<dbReference type="Gene3D" id="3.40.91.80">
    <property type="match status" value="1"/>
</dbReference>
<sequence>MFNDRISDYFEGVAAKYLKPVDADPDSSNQHEIGGLVKAGFKQYLGAPEKSEEFRFKAKQVYFTDDALAPDICESIVTWYDCRRKKPHRRPEFRLYYNSNAVTDLFQTGDFFLVAKMRDDSLLMICTPSGSTIESQLKVLFGLHNIKKSFVRGKMDAVELLLPLRLMLEDLGVEVSKPEIGDDVWLERLIDLFGGEVFPKTSEFSSYARSSLEKTVDPLGSPDQTVVDWMDHEEKLFRIYERHLVQQRLCIGFGEDGSNVDDFISYSLSVQNRRKSRVGHAFEGHLDFIFKIHGLRFEQGRGKGFTTENNSKPDFMFPGFSEYRDLDFPTDHLFMLGAKTTCKDRWRQVLSEAQRIQEKHLITLEAAISEGQTNEMKASGLQLVVPKSMHSTYSKSQAEWLIGLSDFLDVVKQAWTADGE</sequence>
<dbReference type="InterPro" id="IPR015109">
    <property type="entry name" value="Restrct_endonuc_II_EcoRII_C"/>
</dbReference>
<protein>
    <submittedName>
        <fullName evidence="2">Restriction endonuclease</fullName>
    </submittedName>
</protein>
<dbReference type="Proteomes" id="UP000285349">
    <property type="component" value="Unassembled WGS sequence"/>
</dbReference>
<dbReference type="AlphaFoldDB" id="A0A423JU32"/>
<evidence type="ECO:0000313" key="3">
    <source>
        <dbReference type="Proteomes" id="UP000285349"/>
    </source>
</evidence>
<dbReference type="InterPro" id="IPR038365">
    <property type="entry name" value="EcoRII_C_sf"/>
</dbReference>
<dbReference type="GO" id="GO:0009036">
    <property type="term" value="F:type II site-specific deoxyribonuclease activity"/>
    <property type="evidence" value="ECO:0007669"/>
    <property type="project" value="InterPro"/>
</dbReference>
<reference evidence="2 3" key="1">
    <citation type="submission" date="2016-10" db="EMBL/GenBank/DDBJ databases">
        <title>Comparative genome analysis of multiple Pseudomonas spp. focuses on biocontrol and plant growth promoting traits.</title>
        <authorList>
            <person name="Tao X.-Y."/>
            <person name="Taylor C.G."/>
        </authorList>
    </citation>
    <scope>NUCLEOTIDE SEQUENCE [LARGE SCALE GENOMIC DNA]</scope>
    <source>
        <strain evidence="2 3">37A10</strain>
    </source>
</reference>
<dbReference type="GO" id="GO:0009307">
    <property type="term" value="P:DNA restriction-modification system"/>
    <property type="evidence" value="ECO:0007669"/>
    <property type="project" value="InterPro"/>
</dbReference>
<keyword evidence="2" id="KW-0378">Hydrolase</keyword>
<dbReference type="RefSeq" id="WP_123514323.1">
    <property type="nucleotide sequence ID" value="NZ_MOBQ01000034.1"/>
</dbReference>